<dbReference type="GO" id="GO:0005975">
    <property type="term" value="P:carbohydrate metabolic process"/>
    <property type="evidence" value="ECO:0007669"/>
    <property type="project" value="InterPro"/>
</dbReference>
<name>A0A6G1IYM6_9PLEO</name>
<dbReference type="CDD" id="cd00413">
    <property type="entry name" value="Glyco_hydrolase_16"/>
    <property type="match status" value="1"/>
</dbReference>
<keyword evidence="5" id="KW-0378">Hydrolase</keyword>
<feature type="compositionally biased region" description="Polar residues" evidence="1">
    <location>
        <begin position="461"/>
        <end position="475"/>
    </location>
</feature>
<dbReference type="Pfam" id="PF00722">
    <property type="entry name" value="Glyco_hydro_16"/>
    <property type="match status" value="1"/>
</dbReference>
<feature type="region of interest" description="Disordered" evidence="1">
    <location>
        <begin position="419"/>
        <end position="528"/>
    </location>
</feature>
<evidence type="ECO:0000256" key="2">
    <source>
        <dbReference type="SAM" id="Phobius"/>
    </source>
</evidence>
<keyword evidence="6" id="KW-1185">Reference proteome</keyword>
<evidence type="ECO:0000256" key="3">
    <source>
        <dbReference type="SAM" id="SignalP"/>
    </source>
</evidence>
<sequence>MFCIKSLIFLLLFLLPFQSFADVRSGAKNCSCGFYDAQSNEFFTDSIIVYFNETSSVPTDFVVEDYEKKYEKDWNAVYRQGADSANVQINESSSLQMTVSPADGIHLVNGAGIRTARRDIQHGSFRTLMKSPRRGLGGSAMSVMWQYNDTETAEISVMNTNDPTNAWVGTFVGGEFTTRSLGVNFSTILNASFASRNFTILGGETSANGSANPWEYVEYRIDWTKDFIKFYIDGNLTRTFLHRDNQGMPSVPSPFFFKHWSTGNRFTMEGPPSEASVASIGWVRMFFNSSSMTEKSREEFTAHCSLTDTCSLVDATLRGSTLYTDAATVKWKQSGHGSIKRMPALWISLICIAFSACLLVHAFLRRAPWWKQPKAIGHGSKSTPPSVTTETSSLDNPQAQNPFNRRSYELVSGSALTLTKVTSPSSSSHGDDSKDDLTIEKADPTPVTSVWGGSTHGGPSRPSSFRFESQGTTPQALPPHAGNSYLARDQSLPSFKSQSTLVTNSRSMSRNQSEKTIAVLPTPGPGDKVEMETVTESALPAPRMRPQPPPPRERVDYLAGLVALCAILVTVMHFGLTFVPGMIVPGAPKHHESELWAQRFISPFILNQMWLGVFFTTSVRFLVASYLKRGNLHDIAKAAVRRTPRLMIPVASIALLQYFLIDVGATKYLRYIPSITWSTWPYVTRYPTFGHYVSEILELVYLIPNAVPQITYNYCTGVLWTIAVQLQGSWLVLCGVIVVYEIKSPWKRMCYYIFCLTSHWYAQSWGSYLWLGLLLTDLDITYAYKKWLHERPGVYFPLISICWLCVTAAFSANMIPNWLDFSFTTYEHNIHPDPDTGEPLWNTPRAGYPEYFIPRLNGLLFAGGMQAIVELSPAVQWLLSRPFLLVLFPHIFTIYLMHGVVFWSWGSWLMVSIAERGFGFGINVTVVGITSYVVLFAILPVVTPVVEALGKDVTALVWMGATEKSPPRRRTLFPFPEDLLGRRG</sequence>
<feature type="transmembrane region" description="Helical" evidence="2">
    <location>
        <begin position="557"/>
        <end position="584"/>
    </location>
</feature>
<gene>
    <name evidence="5" type="ORF">K458DRAFT_340137</name>
</gene>
<feature type="compositionally biased region" description="Polar residues" evidence="1">
    <location>
        <begin position="394"/>
        <end position="403"/>
    </location>
</feature>
<reference evidence="5" key="1">
    <citation type="journal article" date="2020" name="Stud. Mycol.">
        <title>101 Dothideomycetes genomes: a test case for predicting lifestyles and emergence of pathogens.</title>
        <authorList>
            <person name="Haridas S."/>
            <person name="Albert R."/>
            <person name="Binder M."/>
            <person name="Bloem J."/>
            <person name="Labutti K."/>
            <person name="Salamov A."/>
            <person name="Andreopoulos B."/>
            <person name="Baker S."/>
            <person name="Barry K."/>
            <person name="Bills G."/>
            <person name="Bluhm B."/>
            <person name="Cannon C."/>
            <person name="Castanera R."/>
            <person name="Culley D."/>
            <person name="Daum C."/>
            <person name="Ezra D."/>
            <person name="Gonzalez J."/>
            <person name="Henrissat B."/>
            <person name="Kuo A."/>
            <person name="Liang C."/>
            <person name="Lipzen A."/>
            <person name="Lutzoni F."/>
            <person name="Magnuson J."/>
            <person name="Mondo S."/>
            <person name="Nolan M."/>
            <person name="Ohm R."/>
            <person name="Pangilinan J."/>
            <person name="Park H.-J."/>
            <person name="Ramirez L."/>
            <person name="Alfaro M."/>
            <person name="Sun H."/>
            <person name="Tritt A."/>
            <person name="Yoshinaga Y."/>
            <person name="Zwiers L.-H."/>
            <person name="Turgeon B."/>
            <person name="Goodwin S."/>
            <person name="Spatafora J."/>
            <person name="Crous P."/>
            <person name="Grigoriev I."/>
        </authorList>
    </citation>
    <scope>NUCLEOTIDE SEQUENCE</scope>
    <source>
        <strain evidence="5">CBS 122367</strain>
    </source>
</reference>
<feature type="transmembrane region" description="Helical" evidence="2">
    <location>
        <begin position="794"/>
        <end position="815"/>
    </location>
</feature>
<dbReference type="InterPro" id="IPR000757">
    <property type="entry name" value="Beta-glucanase-like"/>
</dbReference>
<keyword evidence="2" id="KW-0812">Transmembrane</keyword>
<keyword evidence="2" id="KW-1133">Transmembrane helix</keyword>
<protein>
    <submittedName>
        <fullName evidence="5">Glycoside hydrolase family 16 protein</fullName>
    </submittedName>
</protein>
<feature type="transmembrane region" description="Helical" evidence="2">
    <location>
        <begin position="751"/>
        <end position="774"/>
    </location>
</feature>
<feature type="non-terminal residue" evidence="5">
    <location>
        <position position="984"/>
    </location>
</feature>
<feature type="transmembrane region" description="Helical" evidence="2">
    <location>
        <begin position="644"/>
        <end position="661"/>
    </location>
</feature>
<dbReference type="AlphaFoldDB" id="A0A6G1IYM6"/>
<feature type="compositionally biased region" description="Polar residues" evidence="1">
    <location>
        <begin position="491"/>
        <end position="515"/>
    </location>
</feature>
<keyword evidence="2" id="KW-0472">Membrane</keyword>
<dbReference type="EMBL" id="MU005584">
    <property type="protein sequence ID" value="KAF2683228.1"/>
    <property type="molecule type" value="Genomic_DNA"/>
</dbReference>
<proteinExistence type="predicted"/>
<accession>A0A6G1IYM6</accession>
<dbReference type="Gene3D" id="2.60.120.200">
    <property type="match status" value="1"/>
</dbReference>
<feature type="signal peptide" evidence="3">
    <location>
        <begin position="1"/>
        <end position="21"/>
    </location>
</feature>
<feature type="transmembrane region" description="Helical" evidence="2">
    <location>
        <begin position="917"/>
        <end position="942"/>
    </location>
</feature>
<feature type="region of interest" description="Disordered" evidence="1">
    <location>
        <begin position="374"/>
        <end position="403"/>
    </location>
</feature>
<feature type="chain" id="PRO_5026071717" evidence="3">
    <location>
        <begin position="22"/>
        <end position="984"/>
    </location>
</feature>
<feature type="transmembrane region" description="Helical" evidence="2">
    <location>
        <begin position="718"/>
        <end position="739"/>
    </location>
</feature>
<feature type="transmembrane region" description="Helical" evidence="2">
    <location>
        <begin position="883"/>
        <end position="905"/>
    </location>
</feature>
<dbReference type="OrthoDB" id="25131at2759"/>
<feature type="transmembrane region" description="Helical" evidence="2">
    <location>
        <begin position="604"/>
        <end position="623"/>
    </location>
</feature>
<feature type="compositionally biased region" description="Basic and acidic residues" evidence="1">
    <location>
        <begin position="429"/>
        <end position="443"/>
    </location>
</feature>
<feature type="transmembrane region" description="Helical" evidence="2">
    <location>
        <begin position="344"/>
        <end position="364"/>
    </location>
</feature>
<dbReference type="SUPFAM" id="SSF49899">
    <property type="entry name" value="Concanavalin A-like lectins/glucanases"/>
    <property type="match status" value="1"/>
</dbReference>
<dbReference type="PROSITE" id="PS51762">
    <property type="entry name" value="GH16_2"/>
    <property type="match status" value="1"/>
</dbReference>
<dbReference type="Proteomes" id="UP000799291">
    <property type="component" value="Unassembled WGS sequence"/>
</dbReference>
<feature type="compositionally biased region" description="Low complexity" evidence="1">
    <location>
        <begin position="380"/>
        <end position="393"/>
    </location>
</feature>
<evidence type="ECO:0000313" key="5">
    <source>
        <dbReference type="EMBL" id="KAF2683228.1"/>
    </source>
</evidence>
<organism evidence="5 6">
    <name type="scientific">Lentithecium fluviatile CBS 122367</name>
    <dbReference type="NCBI Taxonomy" id="1168545"/>
    <lineage>
        <taxon>Eukaryota</taxon>
        <taxon>Fungi</taxon>
        <taxon>Dikarya</taxon>
        <taxon>Ascomycota</taxon>
        <taxon>Pezizomycotina</taxon>
        <taxon>Dothideomycetes</taxon>
        <taxon>Pleosporomycetidae</taxon>
        <taxon>Pleosporales</taxon>
        <taxon>Massarineae</taxon>
        <taxon>Lentitheciaceae</taxon>
        <taxon>Lentithecium</taxon>
    </lineage>
</organism>
<keyword evidence="3" id="KW-0732">Signal</keyword>
<evidence type="ECO:0000256" key="1">
    <source>
        <dbReference type="SAM" id="MobiDB-lite"/>
    </source>
</evidence>
<dbReference type="PANTHER" id="PTHR38121:SF2">
    <property type="entry name" value="ACYLTRANSFERASE 3 DOMAIN-CONTAINING PROTEIN"/>
    <property type="match status" value="1"/>
</dbReference>
<evidence type="ECO:0000313" key="6">
    <source>
        <dbReference type="Proteomes" id="UP000799291"/>
    </source>
</evidence>
<feature type="domain" description="GH16" evidence="4">
    <location>
        <begin position="33"/>
        <end position="291"/>
    </location>
</feature>
<dbReference type="InterPro" id="IPR013320">
    <property type="entry name" value="ConA-like_dom_sf"/>
</dbReference>
<dbReference type="GO" id="GO:0004553">
    <property type="term" value="F:hydrolase activity, hydrolyzing O-glycosyl compounds"/>
    <property type="evidence" value="ECO:0007669"/>
    <property type="project" value="InterPro"/>
</dbReference>
<dbReference type="PANTHER" id="PTHR38121">
    <property type="entry name" value="GH16 DOMAIN-CONTAINING PROTEIN"/>
    <property type="match status" value="1"/>
</dbReference>
<evidence type="ECO:0000259" key="4">
    <source>
        <dbReference type="PROSITE" id="PS51762"/>
    </source>
</evidence>